<dbReference type="Pfam" id="PF14226">
    <property type="entry name" value="DIOX_N"/>
    <property type="match status" value="1"/>
</dbReference>
<keyword evidence="7" id="KW-1185">Reference proteome</keyword>
<dbReference type="Pfam" id="PF03171">
    <property type="entry name" value="2OG-FeII_Oxy"/>
    <property type="match status" value="1"/>
</dbReference>
<dbReference type="SUPFAM" id="SSF51197">
    <property type="entry name" value="Clavaminate synthase-like"/>
    <property type="match status" value="1"/>
</dbReference>
<name>A0AA38C2W3_TAXCH</name>
<keyword evidence="4" id="KW-0560">Oxidoreductase</keyword>
<evidence type="ECO:0000256" key="3">
    <source>
        <dbReference type="ARBA" id="ARBA00023004"/>
    </source>
</evidence>
<dbReference type="EMBL" id="JAHRHJ020001747">
    <property type="protein sequence ID" value="KAH9293075.1"/>
    <property type="molecule type" value="Genomic_DNA"/>
</dbReference>
<dbReference type="InterPro" id="IPR026992">
    <property type="entry name" value="DIOX_N"/>
</dbReference>
<sequence>MFNSALAFDPSDGTSKRLSVPIVQALASHRPDTISQRYIRSEKERPNIYPSNRLDIPIIDMGMFLGDSDLCRKKEMEKLEIASQQWGFFQAVNHGIPGSLMERMKETAREFFELPLEEKLKYEAQEHEGYGKASVFLDNQKLDWSDIMHLTTLPPESRKMNFWPTWPVDFRATVDEYVSETQKLSNTVLCLLSEIAGLKPDSFLHMYGKISQLMTWHYYPPCPRPDLVLGLSPHSDGSGLSVLLQDDETVGLQICKEGAWIPIQPIPGALVINIGDMLEVMSNGRYKSVEHRAVTNIDRDRISIAMFYDPGGDTEVGPAPELIDELNPCQYRRFNRAEYMRHYFGYRHNGKKAIEFAKIES</sequence>
<comment type="caution">
    <text evidence="6">The sequence shown here is derived from an EMBL/GenBank/DDBJ whole genome shotgun (WGS) entry which is preliminary data.</text>
</comment>
<evidence type="ECO:0000256" key="2">
    <source>
        <dbReference type="ARBA" id="ARBA00022723"/>
    </source>
</evidence>
<accession>A0AA38C2W3</accession>
<dbReference type="AlphaFoldDB" id="A0AA38C2W3"/>
<dbReference type="GO" id="GO:0016491">
    <property type="term" value="F:oxidoreductase activity"/>
    <property type="evidence" value="ECO:0007669"/>
    <property type="project" value="UniProtKB-KW"/>
</dbReference>
<dbReference type="Proteomes" id="UP000824469">
    <property type="component" value="Unassembled WGS sequence"/>
</dbReference>
<keyword evidence="3 4" id="KW-0408">Iron</keyword>
<gene>
    <name evidence="6" type="ORF">KI387_041721</name>
</gene>
<organism evidence="6 7">
    <name type="scientific">Taxus chinensis</name>
    <name type="common">Chinese yew</name>
    <name type="synonym">Taxus wallichiana var. chinensis</name>
    <dbReference type="NCBI Taxonomy" id="29808"/>
    <lineage>
        <taxon>Eukaryota</taxon>
        <taxon>Viridiplantae</taxon>
        <taxon>Streptophyta</taxon>
        <taxon>Embryophyta</taxon>
        <taxon>Tracheophyta</taxon>
        <taxon>Spermatophyta</taxon>
        <taxon>Pinopsida</taxon>
        <taxon>Pinidae</taxon>
        <taxon>Conifers II</taxon>
        <taxon>Cupressales</taxon>
        <taxon>Taxaceae</taxon>
        <taxon>Taxus</taxon>
    </lineage>
</organism>
<reference evidence="6 7" key="1">
    <citation type="journal article" date="2021" name="Nat. Plants">
        <title>The Taxus genome provides insights into paclitaxel biosynthesis.</title>
        <authorList>
            <person name="Xiong X."/>
            <person name="Gou J."/>
            <person name="Liao Q."/>
            <person name="Li Y."/>
            <person name="Zhou Q."/>
            <person name="Bi G."/>
            <person name="Li C."/>
            <person name="Du R."/>
            <person name="Wang X."/>
            <person name="Sun T."/>
            <person name="Guo L."/>
            <person name="Liang H."/>
            <person name="Lu P."/>
            <person name="Wu Y."/>
            <person name="Zhang Z."/>
            <person name="Ro D.K."/>
            <person name="Shang Y."/>
            <person name="Huang S."/>
            <person name="Yan J."/>
        </authorList>
    </citation>
    <scope>NUCLEOTIDE SEQUENCE [LARGE SCALE GENOMIC DNA]</scope>
    <source>
        <strain evidence="6">Ta-2019</strain>
    </source>
</reference>
<dbReference type="InterPro" id="IPR005123">
    <property type="entry name" value="Oxoglu/Fe-dep_dioxygenase_dom"/>
</dbReference>
<feature type="domain" description="Fe2OG dioxygenase" evidence="5">
    <location>
        <begin position="209"/>
        <end position="310"/>
    </location>
</feature>
<dbReference type="OMA" id="DETRMRN"/>
<dbReference type="PROSITE" id="PS51471">
    <property type="entry name" value="FE2OG_OXY"/>
    <property type="match status" value="1"/>
</dbReference>
<dbReference type="PANTHER" id="PTHR47991">
    <property type="entry name" value="OXOGLUTARATE/IRON-DEPENDENT DIOXYGENASE"/>
    <property type="match status" value="1"/>
</dbReference>
<proteinExistence type="inferred from homology"/>
<comment type="similarity">
    <text evidence="1 4">Belongs to the iron/ascorbate-dependent oxidoreductase family.</text>
</comment>
<dbReference type="GO" id="GO:0046872">
    <property type="term" value="F:metal ion binding"/>
    <property type="evidence" value="ECO:0007669"/>
    <property type="project" value="UniProtKB-KW"/>
</dbReference>
<dbReference type="Gene3D" id="2.60.120.330">
    <property type="entry name" value="B-lactam Antibiotic, Isopenicillin N Synthase, Chain"/>
    <property type="match status" value="1"/>
</dbReference>
<protein>
    <recommendedName>
        <fullName evidence="5">Fe2OG dioxygenase domain-containing protein</fullName>
    </recommendedName>
</protein>
<evidence type="ECO:0000259" key="5">
    <source>
        <dbReference type="PROSITE" id="PS51471"/>
    </source>
</evidence>
<evidence type="ECO:0000256" key="4">
    <source>
        <dbReference type="RuleBase" id="RU003682"/>
    </source>
</evidence>
<dbReference type="FunFam" id="2.60.120.330:FF:000079">
    <property type="entry name" value="Protein SRG1"/>
    <property type="match status" value="1"/>
</dbReference>
<keyword evidence="2 4" id="KW-0479">Metal-binding</keyword>
<evidence type="ECO:0000256" key="1">
    <source>
        <dbReference type="ARBA" id="ARBA00008056"/>
    </source>
</evidence>
<evidence type="ECO:0000313" key="6">
    <source>
        <dbReference type="EMBL" id="KAH9293075.1"/>
    </source>
</evidence>
<dbReference type="InterPro" id="IPR027443">
    <property type="entry name" value="IPNS-like_sf"/>
</dbReference>
<dbReference type="InterPro" id="IPR044861">
    <property type="entry name" value="IPNS-like_FE2OG_OXY"/>
</dbReference>
<evidence type="ECO:0000313" key="7">
    <source>
        <dbReference type="Proteomes" id="UP000824469"/>
    </source>
</evidence>
<dbReference type="InterPro" id="IPR050295">
    <property type="entry name" value="Plant_2OG-oxidoreductases"/>
</dbReference>